<keyword evidence="4 5" id="KW-0238">DNA-binding</keyword>
<evidence type="ECO:0000256" key="5">
    <source>
        <dbReference type="PROSITE-ProRule" id="PRU00309"/>
    </source>
</evidence>
<dbReference type="GO" id="GO:0008270">
    <property type="term" value="F:zinc ion binding"/>
    <property type="evidence" value="ECO:0007669"/>
    <property type="project" value="UniProtKB-KW"/>
</dbReference>
<keyword evidence="2 5" id="KW-0863">Zinc-finger</keyword>
<reference evidence="9" key="1">
    <citation type="submission" date="2025-08" db="UniProtKB">
        <authorList>
            <consortium name="RefSeq"/>
        </authorList>
    </citation>
    <scope>IDENTIFICATION</scope>
    <source>
        <strain evidence="9">Quisiro</strain>
        <tissue evidence="9">Liver</tissue>
    </source>
</reference>
<dbReference type="InParanoid" id="A0A2I4CQH7"/>
<evidence type="ECO:0000313" key="8">
    <source>
        <dbReference type="Proteomes" id="UP000192220"/>
    </source>
</evidence>
<gene>
    <name evidence="9" type="primary">LOC106531035</name>
</gene>
<evidence type="ECO:0000256" key="3">
    <source>
        <dbReference type="ARBA" id="ARBA00022833"/>
    </source>
</evidence>
<evidence type="ECO:0000256" key="4">
    <source>
        <dbReference type="ARBA" id="ARBA00023125"/>
    </source>
</evidence>
<feature type="region of interest" description="Disordered" evidence="6">
    <location>
        <begin position="284"/>
        <end position="304"/>
    </location>
</feature>
<dbReference type="SUPFAM" id="SSF57716">
    <property type="entry name" value="Glucocorticoid receptor-like (DNA-binding domain)"/>
    <property type="match status" value="1"/>
</dbReference>
<accession>A0A2I4CQH7</accession>
<feature type="region of interest" description="Disordered" evidence="6">
    <location>
        <begin position="106"/>
        <end position="132"/>
    </location>
</feature>
<evidence type="ECO:0000259" key="7">
    <source>
        <dbReference type="PROSITE" id="PS50950"/>
    </source>
</evidence>
<keyword evidence="8" id="KW-1185">Reference proteome</keyword>
<dbReference type="Proteomes" id="UP000192220">
    <property type="component" value="Unplaced"/>
</dbReference>
<evidence type="ECO:0000256" key="1">
    <source>
        <dbReference type="ARBA" id="ARBA00022723"/>
    </source>
</evidence>
<dbReference type="GO" id="GO:0003677">
    <property type="term" value="F:DNA binding"/>
    <property type="evidence" value="ECO:0007669"/>
    <property type="project" value="UniProtKB-UniRule"/>
</dbReference>
<dbReference type="KEGG" id="alim:106531035"/>
<protein>
    <submittedName>
        <fullName evidence="9">Uncharacterized protein LOC106531035</fullName>
    </submittedName>
</protein>
<dbReference type="PROSITE" id="PS50950">
    <property type="entry name" value="ZF_THAP"/>
    <property type="match status" value="1"/>
</dbReference>
<evidence type="ECO:0000313" key="9">
    <source>
        <dbReference type="RefSeq" id="XP_013882249.1"/>
    </source>
</evidence>
<dbReference type="AlphaFoldDB" id="A0A2I4CQH7"/>
<sequence length="380" mass="43382">MADRECCVKNCRSTYHDAHGRKLQNGLTFHCFPAWRTREGGSVSELTRRRRAAWVAAVARSDITFAHIPSSMRVCSRHFHTGRPAFEMLDSDPDWVPSLHLGQHAEANRKRRGAEHGPDSGSRPGRPAPPPWREVRSALLSLLQEKPIMTQQNRGEPQERPADTSLRDFFRTALESSLEASIQARAQARSNSEYEVELNFELPPTRKESGSCQNCSLLLRRIQDLEQHLFRVASKQDREAVEARIHPGQDQNQQSSEEEQTSTDHLSPGEVRVDDDYEVLDLELAPLSPDSSDKTSTSTRSRPTQFQPSWLKTFPFLRYSPTQNLMWCHVCRVHAEGIHRNHSLIKGSNRFLKFSLTTHSSRQYHLRNLQQYQARSGSAV</sequence>
<organism evidence="8 9">
    <name type="scientific">Austrofundulus limnaeus</name>
    <name type="common">Annual killifish</name>
    <dbReference type="NCBI Taxonomy" id="52670"/>
    <lineage>
        <taxon>Eukaryota</taxon>
        <taxon>Metazoa</taxon>
        <taxon>Chordata</taxon>
        <taxon>Craniata</taxon>
        <taxon>Vertebrata</taxon>
        <taxon>Euteleostomi</taxon>
        <taxon>Actinopterygii</taxon>
        <taxon>Neopterygii</taxon>
        <taxon>Teleostei</taxon>
        <taxon>Neoteleostei</taxon>
        <taxon>Acanthomorphata</taxon>
        <taxon>Ovalentaria</taxon>
        <taxon>Atherinomorphae</taxon>
        <taxon>Cyprinodontiformes</taxon>
        <taxon>Rivulidae</taxon>
        <taxon>Austrofundulus</taxon>
    </lineage>
</organism>
<keyword evidence="3" id="KW-0862">Zinc</keyword>
<dbReference type="GeneID" id="106531035"/>
<proteinExistence type="predicted"/>
<keyword evidence="1" id="KW-0479">Metal-binding</keyword>
<evidence type="ECO:0000256" key="6">
    <source>
        <dbReference type="SAM" id="MobiDB-lite"/>
    </source>
</evidence>
<dbReference type="SMART" id="SM00980">
    <property type="entry name" value="THAP"/>
    <property type="match status" value="1"/>
</dbReference>
<dbReference type="RefSeq" id="XP_013882249.1">
    <property type="nucleotide sequence ID" value="XM_014026795.1"/>
</dbReference>
<dbReference type="Pfam" id="PF05485">
    <property type="entry name" value="THAP"/>
    <property type="match status" value="1"/>
</dbReference>
<feature type="region of interest" description="Disordered" evidence="6">
    <location>
        <begin position="239"/>
        <end position="270"/>
    </location>
</feature>
<evidence type="ECO:0000256" key="2">
    <source>
        <dbReference type="ARBA" id="ARBA00022771"/>
    </source>
</evidence>
<feature type="domain" description="THAP-type" evidence="7">
    <location>
        <begin position="1"/>
        <end position="100"/>
    </location>
</feature>
<name>A0A2I4CQH7_AUSLI</name>
<dbReference type="OrthoDB" id="6369483at2759"/>
<dbReference type="InterPro" id="IPR006612">
    <property type="entry name" value="THAP_Znf"/>
</dbReference>